<evidence type="ECO:0000313" key="2">
    <source>
        <dbReference type="EMBL" id="KAF0697836.1"/>
    </source>
</evidence>
<keyword evidence="4" id="KW-1185">Reference proteome</keyword>
<evidence type="ECO:0000256" key="1">
    <source>
        <dbReference type="SAM" id="Coils"/>
    </source>
</evidence>
<dbReference type="Proteomes" id="UP000332933">
    <property type="component" value="Unassembled WGS sequence"/>
</dbReference>
<feature type="coiled-coil region" evidence="1">
    <location>
        <begin position="590"/>
        <end position="620"/>
    </location>
</feature>
<proteinExistence type="predicted"/>
<sequence length="635" mass="70829">MNEVLGLFTLGCELSTLRQEKEALRCFLAIRMPTKTASLSGGQVEIVDMYIAELYLKLAMEGQHKGLSTYRLPDASRIVQRVPLQHKGSSSLPFPRHEWSVRRLRCEWMLKVISDPHAYRALVDILCQGIQLCEQSHELSHWLTWYRSTLQHQLKEAHAACASNAPAGSAMQFRDCAMAAYDTLAPSTSDASFKLWLLNVLCHSILELPTISVDESAKTFSFCQQYAQSVHTADAPPLRVYFAILHILLLFRKGDVVVAGPLVQDLSVAIAGSDNTLPSSWRHLPAVLQLQIDAYYDPNIALSKSAALLSSLHSEPRDAAPFLWFDAQHTVCHLLEAQGRYSELGLLAQDLALVVEMPHVAQTRRAASMQSAVHILLAKYCHALNHMDDAINHVNAAFALILADTPMWPELSDANMLHMMGLLDVATAISCFPLPASFTPQANHAILQPYFPADNLLEFAAGVLRDTNLRQRIYGGPSKEVRAKYDLYLCKWLWGTQCLGLVGTYPDMDGLRSYMLSVLQDCLELSSASINCSNITAEIMVLFGPKLIEFGRIDEGERTLTNALKIAMHTKNLKLQIQIMMEVHASCGRKDQLKSQAVVAEKYLKKLESLSRKVARAVENRALHTRLLSWQVQDS</sequence>
<dbReference type="OrthoDB" id="58713at2759"/>
<accession>A0A485KTP6</accession>
<dbReference type="AlphaFoldDB" id="A0A485KTP6"/>
<organism evidence="3 4">
    <name type="scientific">Aphanomyces stellatus</name>
    <dbReference type="NCBI Taxonomy" id="120398"/>
    <lineage>
        <taxon>Eukaryota</taxon>
        <taxon>Sar</taxon>
        <taxon>Stramenopiles</taxon>
        <taxon>Oomycota</taxon>
        <taxon>Saprolegniomycetes</taxon>
        <taxon>Saprolegniales</taxon>
        <taxon>Verrucalvaceae</taxon>
        <taxon>Aphanomyces</taxon>
    </lineage>
</organism>
<evidence type="ECO:0000313" key="4">
    <source>
        <dbReference type="Proteomes" id="UP000332933"/>
    </source>
</evidence>
<reference evidence="3 4" key="1">
    <citation type="submission" date="2019-03" db="EMBL/GenBank/DDBJ databases">
        <authorList>
            <person name="Gaulin E."/>
            <person name="Dumas B."/>
        </authorList>
    </citation>
    <scope>NUCLEOTIDE SEQUENCE [LARGE SCALE GENOMIC DNA]</scope>
    <source>
        <strain evidence="3">CBS 568.67</strain>
    </source>
</reference>
<evidence type="ECO:0000313" key="3">
    <source>
        <dbReference type="EMBL" id="VFT88367.1"/>
    </source>
</evidence>
<dbReference type="EMBL" id="CAADRA010005308">
    <property type="protein sequence ID" value="VFT88367.1"/>
    <property type="molecule type" value="Genomic_DNA"/>
</dbReference>
<keyword evidence="1" id="KW-0175">Coiled coil</keyword>
<dbReference type="EMBL" id="VJMH01005287">
    <property type="protein sequence ID" value="KAF0697836.1"/>
    <property type="molecule type" value="Genomic_DNA"/>
</dbReference>
<protein>
    <submittedName>
        <fullName evidence="3">Aste57867_11506 protein</fullName>
    </submittedName>
</protein>
<reference evidence="2" key="2">
    <citation type="submission" date="2019-06" db="EMBL/GenBank/DDBJ databases">
        <title>Genomics analysis of Aphanomyces spp. identifies a new class of oomycete effector associated with host adaptation.</title>
        <authorList>
            <person name="Gaulin E."/>
        </authorList>
    </citation>
    <scope>NUCLEOTIDE SEQUENCE</scope>
    <source>
        <strain evidence="2">CBS 578.67</strain>
    </source>
</reference>
<name>A0A485KTP6_9STRA</name>
<gene>
    <name evidence="3" type="primary">Aste57867_11506</name>
    <name evidence="2" type="ORF">As57867_011463</name>
    <name evidence="3" type="ORF">ASTE57867_11506</name>
</gene>